<keyword evidence="1" id="KW-0805">Transcription regulation</keyword>
<evidence type="ECO:0000256" key="4">
    <source>
        <dbReference type="ARBA" id="ARBA00023242"/>
    </source>
</evidence>
<dbReference type="PROSITE" id="PS51294">
    <property type="entry name" value="HTH_MYB"/>
    <property type="match status" value="1"/>
</dbReference>
<keyword evidence="10" id="KW-1185">Reference proteome</keyword>
<feature type="domain" description="Myb-like" evidence="6">
    <location>
        <begin position="92"/>
        <end position="142"/>
    </location>
</feature>
<keyword evidence="2" id="KW-0238">DNA-binding</keyword>
<proteinExistence type="predicted"/>
<name>A0A9C7UQ16_9RHOD</name>
<organism evidence="9 10">
    <name type="scientific">Galdieria partita</name>
    <dbReference type="NCBI Taxonomy" id="83374"/>
    <lineage>
        <taxon>Eukaryota</taxon>
        <taxon>Rhodophyta</taxon>
        <taxon>Bangiophyceae</taxon>
        <taxon>Galdieriales</taxon>
        <taxon>Galdieriaceae</taxon>
        <taxon>Galdieria</taxon>
    </lineage>
</organism>
<feature type="domain" description="SANT" evidence="7">
    <location>
        <begin position="95"/>
        <end position="146"/>
    </location>
</feature>
<dbReference type="AlphaFoldDB" id="A0A9C7UQ16"/>
<evidence type="ECO:0000313" key="10">
    <source>
        <dbReference type="Proteomes" id="UP001061958"/>
    </source>
</evidence>
<sequence>MEVPSCRYESAPLVELKKEVKDLEDREELKGAHQMDKTNMTTDTSWSLVSSMGKPVSTSTVSDGSLKGSEVQPESSHSSSTLHKQQGRKPYQLKKARERWTPEEHQRFVEALRKYGRNWKRIRDCVGGKDLFQIRSHAQKYFIKVQKYGMQEAIPPPRPKRKSVKSNPTPENQKMKEDFSRKGDADGLQHSMTNVVQDSSSNNSNLSQVPMNRDSANNSGEIGNDSESKFGQVPEISDGYHARYMATGPDFGKVYDVFSRVCEDGDEKEVERNLKEGIQSLSVVDKELVCLLARNMKVNVSKDMFRNALLEVTQSSIRTKNGTSLDTSNNERNPNANE</sequence>
<evidence type="ECO:0000256" key="3">
    <source>
        <dbReference type="ARBA" id="ARBA00023163"/>
    </source>
</evidence>
<dbReference type="PANTHER" id="PTHR12802:SF155">
    <property type="entry name" value="DEUBIQUITINASE MYSM1"/>
    <property type="match status" value="1"/>
</dbReference>
<evidence type="ECO:0000259" key="8">
    <source>
        <dbReference type="PROSITE" id="PS51294"/>
    </source>
</evidence>
<dbReference type="Proteomes" id="UP001061958">
    <property type="component" value="Unassembled WGS sequence"/>
</dbReference>
<reference evidence="9" key="2">
    <citation type="submission" date="2022-01" db="EMBL/GenBank/DDBJ databases">
        <authorList>
            <person name="Hirooka S."/>
            <person name="Miyagishima S.Y."/>
        </authorList>
    </citation>
    <scope>NUCLEOTIDE SEQUENCE</scope>
    <source>
        <strain evidence="9">NBRC 102759</strain>
    </source>
</reference>
<feature type="region of interest" description="Disordered" evidence="5">
    <location>
        <begin position="25"/>
        <end position="99"/>
    </location>
</feature>
<dbReference type="InterPro" id="IPR001005">
    <property type="entry name" value="SANT/Myb"/>
</dbReference>
<keyword evidence="4" id="KW-0539">Nucleus</keyword>
<dbReference type="InterPro" id="IPR017930">
    <property type="entry name" value="Myb_dom"/>
</dbReference>
<dbReference type="PANTHER" id="PTHR12802">
    <property type="entry name" value="SWI/SNF COMPLEX-RELATED"/>
    <property type="match status" value="1"/>
</dbReference>
<dbReference type="CDD" id="cd00167">
    <property type="entry name" value="SANT"/>
    <property type="match status" value="1"/>
</dbReference>
<feature type="compositionally biased region" description="Basic and acidic residues" evidence="5">
    <location>
        <begin position="173"/>
        <end position="187"/>
    </location>
</feature>
<reference evidence="9" key="1">
    <citation type="journal article" date="2022" name="Proc. Natl. Acad. Sci. U.S.A.">
        <title>Life cycle and functional genomics of the unicellular red alga Galdieria for elucidating algal and plant evolution and industrial use.</title>
        <authorList>
            <person name="Hirooka S."/>
            <person name="Itabashi T."/>
            <person name="Ichinose T.M."/>
            <person name="Onuma R."/>
            <person name="Fujiwara T."/>
            <person name="Yamashita S."/>
            <person name="Jong L.W."/>
            <person name="Tomita R."/>
            <person name="Iwane A.H."/>
            <person name="Miyagishima S.Y."/>
        </authorList>
    </citation>
    <scope>NUCLEOTIDE SEQUENCE</scope>
    <source>
        <strain evidence="9">NBRC 102759</strain>
    </source>
</reference>
<feature type="compositionally biased region" description="Basic residues" evidence="5">
    <location>
        <begin position="85"/>
        <end position="97"/>
    </location>
</feature>
<feature type="compositionally biased region" description="Polar residues" evidence="5">
    <location>
        <begin position="37"/>
        <end position="63"/>
    </location>
</feature>
<comment type="caution">
    <text evidence="9">The sequence shown here is derived from an EMBL/GenBank/DDBJ whole genome shotgun (WGS) entry which is preliminary data.</text>
</comment>
<dbReference type="Pfam" id="PF00249">
    <property type="entry name" value="Myb_DNA-binding"/>
    <property type="match status" value="1"/>
</dbReference>
<dbReference type="Gene3D" id="1.10.10.60">
    <property type="entry name" value="Homeodomain-like"/>
    <property type="match status" value="1"/>
</dbReference>
<accession>A0A9C7UQ16</accession>
<evidence type="ECO:0000256" key="5">
    <source>
        <dbReference type="SAM" id="MobiDB-lite"/>
    </source>
</evidence>
<feature type="region of interest" description="Disordered" evidence="5">
    <location>
        <begin position="152"/>
        <end position="232"/>
    </location>
</feature>
<dbReference type="SUPFAM" id="SSF46689">
    <property type="entry name" value="Homeodomain-like"/>
    <property type="match status" value="1"/>
</dbReference>
<evidence type="ECO:0000313" key="9">
    <source>
        <dbReference type="EMBL" id="GJQ11438.1"/>
    </source>
</evidence>
<dbReference type="InterPro" id="IPR017884">
    <property type="entry name" value="SANT_dom"/>
</dbReference>
<dbReference type="InterPro" id="IPR006447">
    <property type="entry name" value="Myb_dom_plants"/>
</dbReference>
<feature type="domain" description="HTH myb-type" evidence="8">
    <location>
        <begin position="94"/>
        <end position="146"/>
    </location>
</feature>
<gene>
    <name evidence="9" type="ORF">GpartN1_g3229.t1</name>
</gene>
<feature type="compositionally biased region" description="Basic and acidic residues" evidence="5">
    <location>
        <begin position="25"/>
        <end position="36"/>
    </location>
</feature>
<keyword evidence="3" id="KW-0804">Transcription</keyword>
<dbReference type="SMART" id="SM00717">
    <property type="entry name" value="SANT"/>
    <property type="match status" value="1"/>
</dbReference>
<feature type="compositionally biased region" description="Polar residues" evidence="5">
    <location>
        <begin position="208"/>
        <end position="221"/>
    </location>
</feature>
<dbReference type="GO" id="GO:0003677">
    <property type="term" value="F:DNA binding"/>
    <property type="evidence" value="ECO:0007669"/>
    <property type="project" value="UniProtKB-KW"/>
</dbReference>
<dbReference type="PROSITE" id="PS50090">
    <property type="entry name" value="MYB_LIKE"/>
    <property type="match status" value="1"/>
</dbReference>
<evidence type="ECO:0000256" key="1">
    <source>
        <dbReference type="ARBA" id="ARBA00023015"/>
    </source>
</evidence>
<evidence type="ECO:0000256" key="2">
    <source>
        <dbReference type="ARBA" id="ARBA00023125"/>
    </source>
</evidence>
<dbReference type="PROSITE" id="PS51293">
    <property type="entry name" value="SANT"/>
    <property type="match status" value="1"/>
</dbReference>
<protein>
    <submittedName>
        <fullName evidence="9">Uncharacterized protein</fullName>
    </submittedName>
</protein>
<dbReference type="EMBL" id="BQMJ01000024">
    <property type="protein sequence ID" value="GJQ11438.1"/>
    <property type="molecule type" value="Genomic_DNA"/>
</dbReference>
<evidence type="ECO:0000259" key="6">
    <source>
        <dbReference type="PROSITE" id="PS50090"/>
    </source>
</evidence>
<evidence type="ECO:0000259" key="7">
    <source>
        <dbReference type="PROSITE" id="PS51293"/>
    </source>
</evidence>
<dbReference type="OrthoDB" id="118550at2759"/>
<dbReference type="NCBIfam" id="TIGR01557">
    <property type="entry name" value="myb_SHAQKYF"/>
    <property type="match status" value="1"/>
</dbReference>
<dbReference type="InterPro" id="IPR009057">
    <property type="entry name" value="Homeodomain-like_sf"/>
</dbReference>